<accession>A0ABY5DMY2</accession>
<keyword evidence="3" id="KW-1185">Reference proteome</keyword>
<dbReference type="Proteomes" id="UP001056035">
    <property type="component" value="Chromosome"/>
</dbReference>
<reference evidence="2 3" key="1">
    <citation type="submission" date="2022-06" db="EMBL/GenBank/DDBJ databases">
        <title>Paraconexibacter antarcticus.</title>
        <authorList>
            <person name="Kim C.S."/>
        </authorList>
    </citation>
    <scope>NUCLEOTIDE SEQUENCE [LARGE SCALE GENOMIC DNA]</scope>
    <source>
        <strain evidence="2 3">02-257</strain>
    </source>
</reference>
<sequence length="188" mass="19952">MLGKPGLGKSTVIRRMALGLTGYGVMPLVLGDLKPDYVDLIKALGGQVITLGRGRGHLNILDPGEATSAASWLTGTAREDGAGADLLYADGYGRGGELVEETTRLVSQAEEMLVLAVAAEHAKSTSWEQIGDALEVSGHTTGCRKVRTLPGPRRAGNRPLSRGDRSNLVGVAVLHRVRRVHLQSHTKE</sequence>
<dbReference type="SUPFAM" id="SSF52540">
    <property type="entry name" value="P-loop containing nucleoside triphosphate hydrolases"/>
    <property type="match status" value="1"/>
</dbReference>
<evidence type="ECO:0000256" key="1">
    <source>
        <dbReference type="SAM" id="MobiDB-lite"/>
    </source>
</evidence>
<dbReference type="EMBL" id="CP098502">
    <property type="protein sequence ID" value="UTI63381.1"/>
    <property type="molecule type" value="Genomic_DNA"/>
</dbReference>
<organism evidence="2 3">
    <name type="scientific">Paraconexibacter antarcticus</name>
    <dbReference type="NCBI Taxonomy" id="2949664"/>
    <lineage>
        <taxon>Bacteria</taxon>
        <taxon>Bacillati</taxon>
        <taxon>Actinomycetota</taxon>
        <taxon>Thermoleophilia</taxon>
        <taxon>Solirubrobacterales</taxon>
        <taxon>Paraconexibacteraceae</taxon>
        <taxon>Paraconexibacter</taxon>
    </lineage>
</organism>
<protein>
    <submittedName>
        <fullName evidence="2">Uncharacterized protein</fullName>
    </submittedName>
</protein>
<evidence type="ECO:0000313" key="2">
    <source>
        <dbReference type="EMBL" id="UTI63381.1"/>
    </source>
</evidence>
<proteinExistence type="predicted"/>
<feature type="region of interest" description="Disordered" evidence="1">
    <location>
        <begin position="143"/>
        <end position="162"/>
    </location>
</feature>
<name>A0ABY5DMY2_9ACTN</name>
<gene>
    <name evidence="2" type="ORF">NBH00_18765</name>
</gene>
<evidence type="ECO:0000313" key="3">
    <source>
        <dbReference type="Proteomes" id="UP001056035"/>
    </source>
</evidence>
<dbReference type="InterPro" id="IPR027417">
    <property type="entry name" value="P-loop_NTPase"/>
</dbReference>